<gene>
    <name evidence="1" type="ORF">ANSO36C_65060</name>
</gene>
<dbReference type="EMBL" id="AP025733">
    <property type="protein sequence ID" value="BDI20704.1"/>
    <property type="molecule type" value="Genomic_DNA"/>
</dbReference>
<organism evidence="1 2">
    <name type="scientific">Nostoc cf. commune SO-36</name>
    <dbReference type="NCBI Taxonomy" id="449208"/>
    <lineage>
        <taxon>Bacteria</taxon>
        <taxon>Bacillati</taxon>
        <taxon>Cyanobacteriota</taxon>
        <taxon>Cyanophyceae</taxon>
        <taxon>Nostocales</taxon>
        <taxon>Nostocaceae</taxon>
        <taxon>Nostoc</taxon>
    </lineage>
</organism>
<reference evidence="1" key="1">
    <citation type="submission" date="2022-04" db="EMBL/GenBank/DDBJ databases">
        <title>Complete genome sequence of a cyanobacterium, Nostoc sp. SO-36, isolated in Antarctica.</title>
        <authorList>
            <person name="Kanesaki Y."/>
            <person name="Effendi D."/>
            <person name="Sakamoto T."/>
            <person name="Ohtani S."/>
            <person name="Awai K."/>
        </authorList>
    </citation>
    <scope>NUCLEOTIDE SEQUENCE</scope>
    <source>
        <strain evidence="1">SO-36</strain>
        <plasmid evidence="1">pANSO36A</plasmid>
    </source>
</reference>
<keyword evidence="2" id="KW-1185">Reference proteome</keyword>
<accession>A0ABM7ZBN8</accession>
<proteinExistence type="predicted"/>
<protein>
    <submittedName>
        <fullName evidence="1">Uncharacterized protein</fullName>
    </submittedName>
</protein>
<evidence type="ECO:0000313" key="1">
    <source>
        <dbReference type="EMBL" id="BDI20704.1"/>
    </source>
</evidence>
<name>A0ABM7ZBN8_NOSCO</name>
<dbReference type="Proteomes" id="UP001055453">
    <property type="component" value="Plasmid pANSO36A"/>
</dbReference>
<sequence>MSADALLKWKAQILDYQQKVRENKPPEQTALFDLAPKHYDLDRIDPLQLQVRRRSPP</sequence>
<evidence type="ECO:0000313" key="2">
    <source>
        <dbReference type="Proteomes" id="UP001055453"/>
    </source>
</evidence>
<keyword evidence="1" id="KW-0614">Plasmid</keyword>
<geneLocation type="plasmid" evidence="1 2">
    <name>pANSO36A</name>
</geneLocation>